<dbReference type="InterPro" id="IPR020610">
    <property type="entry name" value="Thiolase_AS"/>
</dbReference>
<dbReference type="EC" id="2.3.1.9" evidence="8"/>
<keyword evidence="3 5" id="KW-0012">Acyltransferase</keyword>
<dbReference type="InterPro" id="IPR020616">
    <property type="entry name" value="Thiolase_N"/>
</dbReference>
<dbReference type="OrthoDB" id="9764638at2"/>
<dbReference type="InterPro" id="IPR020617">
    <property type="entry name" value="Thiolase_C"/>
</dbReference>
<keyword evidence="2 5" id="KW-0808">Transferase</keyword>
<dbReference type="PROSITE" id="PS00099">
    <property type="entry name" value="THIOLASE_3"/>
    <property type="match status" value="1"/>
</dbReference>
<dbReference type="SUPFAM" id="SSF53901">
    <property type="entry name" value="Thiolase-like"/>
    <property type="match status" value="2"/>
</dbReference>
<sequence length="412" mass="43046">MPAKLDVRAHGGAEAIIFDAVRTPRGKGKKDGALHHLSPLHLMATTLRALENRNGLDTSQIEDVILGCAEGVHDQGANIARSAVLAAGFSERVPGTTVARFCGSGLEAVNIAAAKVQAGQADLVIAGGIEMMSLVPMLGTGGPMASDIFFNDASWLTPQGVSADLIATLHGYSRADVDAFAAESHRRAHVASSSGWFDRSIVPVADQNGDIALTHDELIRPDTTIERLAQLRPSFAGFGKAGFETTVKHRYPEVDRLDYVHHAGNSSGIADGAAAMLIGSAAAGEKLGLKPRARIRAMSQIGIDPCIMLTAPAEASQRCLDRAGLTFADVDLFEVNEAFASVVLYFMEATGAAHGQVNPVGGAIALGHPIGATGSILIGTLADELHRQDKQFGIATMCTGLGMGVATLIERM</sequence>
<dbReference type="NCBIfam" id="NF006090">
    <property type="entry name" value="PRK08242.1"/>
    <property type="match status" value="1"/>
</dbReference>
<dbReference type="PANTHER" id="PTHR43365">
    <property type="entry name" value="BLR7806 PROTEIN"/>
    <property type="match status" value="1"/>
</dbReference>
<evidence type="ECO:0000259" key="7">
    <source>
        <dbReference type="Pfam" id="PF02803"/>
    </source>
</evidence>
<evidence type="ECO:0000256" key="1">
    <source>
        <dbReference type="ARBA" id="ARBA00010982"/>
    </source>
</evidence>
<proteinExistence type="inferred from homology"/>
<evidence type="ECO:0000313" key="9">
    <source>
        <dbReference type="Proteomes" id="UP000324758"/>
    </source>
</evidence>
<feature type="active site" description="Proton acceptor" evidence="4">
    <location>
        <position position="368"/>
    </location>
</feature>
<feature type="domain" description="Thiolase N-terminal" evidence="6">
    <location>
        <begin position="16"/>
        <end position="237"/>
    </location>
</feature>
<reference evidence="8 9" key="1">
    <citation type="submission" date="2019-08" db="EMBL/GenBank/DDBJ databases">
        <title>Bradyrhizobium hipponensis sp. nov., a rhizobium isolated from a Lupinus angustifolius root nodule in Tunisia.</title>
        <authorList>
            <person name="Off K."/>
            <person name="Rejili M."/>
            <person name="Mars M."/>
            <person name="Brachmann A."/>
            <person name="Marin M."/>
        </authorList>
    </citation>
    <scope>NUCLEOTIDE SEQUENCE [LARGE SCALE GENOMIC DNA]</scope>
    <source>
        <strain evidence="8 9">CTAW71</strain>
    </source>
</reference>
<dbReference type="RefSeq" id="WP_148771045.1">
    <property type="nucleotide sequence ID" value="NZ_VSSS01000010.1"/>
</dbReference>
<dbReference type="InterPro" id="IPR016039">
    <property type="entry name" value="Thiolase-like"/>
</dbReference>
<accession>A0A5D3KQD1</accession>
<dbReference type="Proteomes" id="UP000324758">
    <property type="component" value="Unassembled WGS sequence"/>
</dbReference>
<dbReference type="Pfam" id="PF00108">
    <property type="entry name" value="Thiolase_N"/>
    <property type="match status" value="1"/>
</dbReference>
<evidence type="ECO:0000256" key="4">
    <source>
        <dbReference type="PIRSR" id="PIRSR000429-1"/>
    </source>
</evidence>
<feature type="active site" description="Proton acceptor" evidence="4">
    <location>
        <position position="398"/>
    </location>
</feature>
<dbReference type="Pfam" id="PF02803">
    <property type="entry name" value="Thiolase_C"/>
    <property type="match status" value="1"/>
</dbReference>
<comment type="similarity">
    <text evidence="1 5">Belongs to the thiolase-like superfamily. Thiolase family.</text>
</comment>
<dbReference type="PROSITE" id="PS00737">
    <property type="entry name" value="THIOLASE_2"/>
    <property type="match status" value="1"/>
</dbReference>
<keyword evidence="9" id="KW-1185">Reference proteome</keyword>
<feature type="domain" description="Thiolase C-terminal" evidence="7">
    <location>
        <begin position="289"/>
        <end position="411"/>
    </location>
</feature>
<protein>
    <submittedName>
        <fullName evidence="8">Acetyl-CoA C-acetyltransferase</fullName>
        <ecNumber evidence="8">2.3.1.9</ecNumber>
    </submittedName>
</protein>
<comment type="caution">
    <text evidence="8">The sequence shown here is derived from an EMBL/GenBank/DDBJ whole genome shotgun (WGS) entry which is preliminary data.</text>
</comment>
<dbReference type="InterPro" id="IPR002155">
    <property type="entry name" value="Thiolase"/>
</dbReference>
<evidence type="ECO:0000259" key="6">
    <source>
        <dbReference type="Pfam" id="PF00108"/>
    </source>
</evidence>
<organism evidence="8 9">
    <name type="scientific">Bradyrhizobium rifense</name>
    <dbReference type="NCBI Taxonomy" id="515499"/>
    <lineage>
        <taxon>Bacteria</taxon>
        <taxon>Pseudomonadati</taxon>
        <taxon>Pseudomonadota</taxon>
        <taxon>Alphaproteobacteria</taxon>
        <taxon>Hyphomicrobiales</taxon>
        <taxon>Nitrobacteraceae</taxon>
        <taxon>Bradyrhizobium</taxon>
    </lineage>
</organism>
<dbReference type="GO" id="GO:0003985">
    <property type="term" value="F:acetyl-CoA C-acetyltransferase activity"/>
    <property type="evidence" value="ECO:0007669"/>
    <property type="project" value="UniProtKB-EC"/>
</dbReference>
<dbReference type="AlphaFoldDB" id="A0A5D3KQD1"/>
<name>A0A5D3KQD1_9BRAD</name>
<dbReference type="PIRSF" id="PIRSF000429">
    <property type="entry name" value="Ac-CoA_Ac_transf"/>
    <property type="match status" value="1"/>
</dbReference>
<dbReference type="NCBIfam" id="TIGR01930">
    <property type="entry name" value="AcCoA-C-Actrans"/>
    <property type="match status" value="1"/>
</dbReference>
<evidence type="ECO:0000256" key="5">
    <source>
        <dbReference type="RuleBase" id="RU003557"/>
    </source>
</evidence>
<evidence type="ECO:0000256" key="3">
    <source>
        <dbReference type="ARBA" id="ARBA00023315"/>
    </source>
</evidence>
<evidence type="ECO:0000313" key="8">
    <source>
        <dbReference type="EMBL" id="TYL98843.1"/>
    </source>
</evidence>
<dbReference type="PANTHER" id="PTHR43365:SF1">
    <property type="entry name" value="ACETYL-COA C-ACYLTRANSFERASE"/>
    <property type="match status" value="1"/>
</dbReference>
<gene>
    <name evidence="8" type="ORF">FXB40_04775</name>
</gene>
<dbReference type="CDD" id="cd00751">
    <property type="entry name" value="thiolase"/>
    <property type="match status" value="1"/>
</dbReference>
<dbReference type="Gene3D" id="3.40.47.10">
    <property type="match status" value="2"/>
</dbReference>
<dbReference type="EMBL" id="VSSS01000010">
    <property type="protein sequence ID" value="TYL98843.1"/>
    <property type="molecule type" value="Genomic_DNA"/>
</dbReference>
<feature type="active site" description="Acyl-thioester intermediate" evidence="4">
    <location>
        <position position="102"/>
    </location>
</feature>
<dbReference type="InterPro" id="IPR020613">
    <property type="entry name" value="Thiolase_CS"/>
</dbReference>
<evidence type="ECO:0000256" key="2">
    <source>
        <dbReference type="ARBA" id="ARBA00022679"/>
    </source>
</evidence>